<proteinExistence type="predicted"/>
<dbReference type="PANTHER" id="PTHR46276:SF1">
    <property type="entry name" value="E3 UBIQUITIN-PROTEIN LIGASE UBR5"/>
    <property type="match status" value="1"/>
</dbReference>
<organism evidence="4">
    <name type="scientific">Gongylonema pulchrum</name>
    <dbReference type="NCBI Taxonomy" id="637853"/>
    <lineage>
        <taxon>Eukaryota</taxon>
        <taxon>Metazoa</taxon>
        <taxon>Ecdysozoa</taxon>
        <taxon>Nematoda</taxon>
        <taxon>Chromadorea</taxon>
        <taxon>Rhabditida</taxon>
        <taxon>Spirurina</taxon>
        <taxon>Spiruromorpha</taxon>
        <taxon>Spiruroidea</taxon>
        <taxon>Gongylonematidae</taxon>
        <taxon>Gongylonema</taxon>
    </lineage>
</organism>
<feature type="region of interest" description="Disordered" evidence="1">
    <location>
        <begin position="138"/>
        <end position="171"/>
    </location>
</feature>
<keyword evidence="3" id="KW-1185">Reference proteome</keyword>
<evidence type="ECO:0000313" key="4">
    <source>
        <dbReference type="WBParaSite" id="GPUH_0000085401-mRNA-1"/>
    </source>
</evidence>
<dbReference type="AlphaFoldDB" id="A0A183CWL3"/>
<dbReference type="Proteomes" id="UP000271098">
    <property type="component" value="Unassembled WGS sequence"/>
</dbReference>
<dbReference type="EMBL" id="UYRT01000884">
    <property type="protein sequence ID" value="VDK28891.1"/>
    <property type="molecule type" value="Genomic_DNA"/>
</dbReference>
<dbReference type="GO" id="GO:0005737">
    <property type="term" value="C:cytoplasm"/>
    <property type="evidence" value="ECO:0007669"/>
    <property type="project" value="TreeGrafter"/>
</dbReference>
<name>A0A183CWL3_9BILA</name>
<dbReference type="GO" id="GO:0090263">
    <property type="term" value="P:positive regulation of canonical Wnt signaling pathway"/>
    <property type="evidence" value="ECO:0007669"/>
    <property type="project" value="TreeGrafter"/>
</dbReference>
<sequence length="490" mass="53433">MDAESCGTKISNLLLTPLLDIPDGEKYAALYVCPMYSVIRTQSNACYWWGIYPFNERRKQWERLRSRSHRITSLMPAEVVEGCEVRTKSHPIYTTGSVALSLKSETPMVGTLMESAWTLSELCRFRVMTPAQHDEISAEDGSCLNSSAHQSADKKDSLNQYGKRPRDDKGSNYREAAWALNEVIFIHNGSSQDTAIVKIVDGAYCGIVYKPVNSSDGGDTGGESHSRPVELEKIRLMRKDDLVVVSPNNRTPRCPENFQKQLQKIQLPSGIPAKKVHSLAVDNTGLRLLVEKRGRLHLVRVSVFGKVQSDHVLLVNTGAVCNAGPHATQLVNYGDEMITMIGDSNGSILPMIRDATGGFREPVYCALPRIHRFAVGVRPPDSGGKENPSSAVAAAAVDGSSSSGSANRTGVLVALVAPSPTTARPRTPSLMQTILYCDLQGVELVLDALAKESGISFDFILYLARLEIRKSATATASARFRDLDGFPGLP</sequence>
<reference evidence="4" key="1">
    <citation type="submission" date="2016-06" db="UniProtKB">
        <authorList>
            <consortium name="WormBaseParasite"/>
        </authorList>
    </citation>
    <scope>IDENTIFICATION</scope>
</reference>
<gene>
    <name evidence="2" type="ORF">GPUH_LOCUS854</name>
</gene>
<dbReference type="WBParaSite" id="GPUH_0000085401-mRNA-1">
    <property type="protein sequence ID" value="GPUH_0000085401-mRNA-1"/>
    <property type="gene ID" value="GPUH_0000085401"/>
</dbReference>
<evidence type="ECO:0000256" key="1">
    <source>
        <dbReference type="SAM" id="MobiDB-lite"/>
    </source>
</evidence>
<feature type="region of interest" description="Disordered" evidence="1">
    <location>
        <begin position="380"/>
        <end position="404"/>
    </location>
</feature>
<dbReference type="GO" id="GO:0034450">
    <property type="term" value="F:ubiquitin-ubiquitin ligase activity"/>
    <property type="evidence" value="ECO:0007669"/>
    <property type="project" value="TreeGrafter"/>
</dbReference>
<dbReference type="OrthoDB" id="5806595at2759"/>
<accession>A0A183CWL3</accession>
<reference evidence="2 3" key="2">
    <citation type="submission" date="2018-11" db="EMBL/GenBank/DDBJ databases">
        <authorList>
            <consortium name="Pathogen Informatics"/>
        </authorList>
    </citation>
    <scope>NUCLEOTIDE SEQUENCE [LARGE SCALE GENOMIC DNA]</scope>
</reference>
<feature type="compositionally biased region" description="Low complexity" evidence="1">
    <location>
        <begin position="389"/>
        <end position="404"/>
    </location>
</feature>
<protein>
    <submittedName>
        <fullName evidence="4">Tudor domain-containing protein</fullName>
    </submittedName>
</protein>
<evidence type="ECO:0000313" key="2">
    <source>
        <dbReference type="EMBL" id="VDK28891.1"/>
    </source>
</evidence>
<dbReference type="GO" id="GO:0005634">
    <property type="term" value="C:nucleus"/>
    <property type="evidence" value="ECO:0007669"/>
    <property type="project" value="TreeGrafter"/>
</dbReference>
<dbReference type="GO" id="GO:0000209">
    <property type="term" value="P:protein polyubiquitination"/>
    <property type="evidence" value="ECO:0007669"/>
    <property type="project" value="TreeGrafter"/>
</dbReference>
<dbReference type="PANTHER" id="PTHR46276">
    <property type="entry name" value="E3 UBIQUITIN-PROTEIN LIGASE UBR5"/>
    <property type="match status" value="1"/>
</dbReference>
<evidence type="ECO:0000313" key="3">
    <source>
        <dbReference type="Proteomes" id="UP000271098"/>
    </source>
</evidence>